<evidence type="ECO:0000313" key="2">
    <source>
        <dbReference type="EMBL" id="MCX2939417.1"/>
    </source>
</evidence>
<organism evidence="2 3">
    <name type="scientific">Mycobacterium pinniadriaticum</name>
    <dbReference type="NCBI Taxonomy" id="2994102"/>
    <lineage>
        <taxon>Bacteria</taxon>
        <taxon>Bacillati</taxon>
        <taxon>Actinomycetota</taxon>
        <taxon>Actinomycetes</taxon>
        <taxon>Mycobacteriales</taxon>
        <taxon>Mycobacteriaceae</taxon>
        <taxon>Mycobacterium</taxon>
    </lineage>
</organism>
<dbReference type="InterPro" id="IPR035919">
    <property type="entry name" value="EAL_sf"/>
</dbReference>
<dbReference type="Gene3D" id="3.20.20.450">
    <property type="entry name" value="EAL domain"/>
    <property type="match status" value="1"/>
</dbReference>
<dbReference type="PROSITE" id="PS50883">
    <property type="entry name" value="EAL"/>
    <property type="match status" value="1"/>
</dbReference>
<dbReference type="SUPFAM" id="SSF141868">
    <property type="entry name" value="EAL domain-like"/>
    <property type="match status" value="1"/>
</dbReference>
<gene>
    <name evidence="2" type="ORF">ORI27_22225</name>
</gene>
<dbReference type="CDD" id="cd01948">
    <property type="entry name" value="EAL"/>
    <property type="match status" value="1"/>
</dbReference>
<feature type="domain" description="EAL" evidence="1">
    <location>
        <begin position="1"/>
        <end position="152"/>
    </location>
</feature>
<dbReference type="SMART" id="SM00052">
    <property type="entry name" value="EAL"/>
    <property type="match status" value="1"/>
</dbReference>
<proteinExistence type="predicted"/>
<evidence type="ECO:0000313" key="3">
    <source>
        <dbReference type="Proteomes" id="UP001300745"/>
    </source>
</evidence>
<sequence>MEYAALRTVLTAARSIPSDCPVGVNLSPSTALEPTIQDVLAAENRMLVVELTEHEPFPNGLGAGLKQLRDRGIEVAIDDAGAGYASFTQLLRPRPDVIKIDGELTAGIDSDPAKRAIATAVNSLASELHAKIVAEAIETPAQLETLVGLGIE</sequence>
<dbReference type="EMBL" id="JAPJDO010000023">
    <property type="protein sequence ID" value="MCX2939417.1"/>
    <property type="molecule type" value="Genomic_DNA"/>
</dbReference>
<name>A0ABT3SJ75_9MYCO</name>
<evidence type="ECO:0000259" key="1">
    <source>
        <dbReference type="PROSITE" id="PS50883"/>
    </source>
</evidence>
<dbReference type="PANTHER" id="PTHR33121:SF70">
    <property type="entry name" value="SIGNALING PROTEIN YKOW"/>
    <property type="match status" value="1"/>
</dbReference>
<dbReference type="PANTHER" id="PTHR33121">
    <property type="entry name" value="CYCLIC DI-GMP PHOSPHODIESTERASE PDEF"/>
    <property type="match status" value="1"/>
</dbReference>
<accession>A0ABT3SJ75</accession>
<comment type="caution">
    <text evidence="2">The sequence shown here is derived from an EMBL/GenBank/DDBJ whole genome shotgun (WGS) entry which is preliminary data.</text>
</comment>
<dbReference type="RefSeq" id="WP_265999136.1">
    <property type="nucleotide sequence ID" value="NZ_JAPJDN010000023.1"/>
</dbReference>
<dbReference type="InterPro" id="IPR001633">
    <property type="entry name" value="EAL_dom"/>
</dbReference>
<protein>
    <submittedName>
        <fullName evidence="2">EAL domain-containing protein</fullName>
    </submittedName>
</protein>
<keyword evidence="3" id="KW-1185">Reference proteome</keyword>
<dbReference type="Proteomes" id="UP001300745">
    <property type="component" value="Unassembled WGS sequence"/>
</dbReference>
<dbReference type="Pfam" id="PF00563">
    <property type="entry name" value="EAL"/>
    <property type="match status" value="1"/>
</dbReference>
<reference evidence="2 3" key="1">
    <citation type="submission" date="2022-11" db="EMBL/GenBank/DDBJ databases">
        <title>Mycobacterium sp. nov.</title>
        <authorList>
            <person name="Papic B."/>
            <person name="Spicic S."/>
            <person name="Duvnjak S."/>
        </authorList>
    </citation>
    <scope>NUCLEOTIDE SEQUENCE [LARGE SCALE GENOMIC DNA]</scope>
    <source>
        <strain evidence="2 3">CVI_P4</strain>
    </source>
</reference>
<dbReference type="InterPro" id="IPR050706">
    <property type="entry name" value="Cyclic-di-GMP_PDE-like"/>
</dbReference>